<evidence type="ECO:0000259" key="2">
    <source>
        <dbReference type="Pfam" id="PF19343"/>
    </source>
</evidence>
<dbReference type="SUPFAM" id="SSF55394">
    <property type="entry name" value="Bactericidal permeability-increasing protein, BPI"/>
    <property type="match status" value="1"/>
</dbReference>
<dbReference type="Pfam" id="PF19343">
    <property type="entry name" value="HAM1_N"/>
    <property type="match status" value="2"/>
</dbReference>
<evidence type="ECO:0000256" key="1">
    <source>
        <dbReference type="SAM" id="MobiDB-lite"/>
    </source>
</evidence>
<feature type="region of interest" description="Disordered" evidence="1">
    <location>
        <begin position="189"/>
        <end position="214"/>
    </location>
</feature>
<gene>
    <name evidence="3" type="ORF">IWZ03DRAFT_395899</name>
</gene>
<evidence type="ECO:0000313" key="4">
    <source>
        <dbReference type="Proteomes" id="UP001363622"/>
    </source>
</evidence>
<dbReference type="InterPro" id="IPR045967">
    <property type="entry name" value="HAM1-like_N"/>
</dbReference>
<name>A0ABR1KF59_9PEZI</name>
<dbReference type="PANTHER" id="PTHR31138:SF4">
    <property type="entry name" value="DUF5923 DOMAIN-CONTAINING PROTEIN"/>
    <property type="match status" value="1"/>
</dbReference>
<reference evidence="3 4" key="1">
    <citation type="submission" date="2024-04" db="EMBL/GenBank/DDBJ databases">
        <title>Phyllosticta paracitricarpa is synonymous to the EU quarantine fungus P. citricarpa based on phylogenomic analyses.</title>
        <authorList>
            <consortium name="Lawrence Berkeley National Laboratory"/>
            <person name="Van Ingen-Buijs V.A."/>
            <person name="Van Westerhoven A.C."/>
            <person name="Haridas S."/>
            <person name="Skiadas P."/>
            <person name="Martin F."/>
            <person name="Groenewald J.Z."/>
            <person name="Crous P.W."/>
            <person name="Seidl M.F."/>
        </authorList>
    </citation>
    <scope>NUCLEOTIDE SEQUENCE [LARGE SCALE GENOMIC DNA]</scope>
    <source>
        <strain evidence="3 4">CBS 123371</strain>
    </source>
</reference>
<dbReference type="Gene3D" id="3.15.10.10">
    <property type="entry name" value="Bactericidal permeability-increasing protein, domain 1"/>
    <property type="match status" value="1"/>
</dbReference>
<accession>A0ABR1KF59</accession>
<dbReference type="InterPro" id="IPR017943">
    <property type="entry name" value="Bactericidal_perm-incr_a/b_dom"/>
</dbReference>
<proteinExistence type="predicted"/>
<comment type="caution">
    <text evidence="3">The sequence shown here is derived from an EMBL/GenBank/DDBJ whole genome shotgun (WGS) entry which is preliminary data.</text>
</comment>
<evidence type="ECO:0000313" key="3">
    <source>
        <dbReference type="EMBL" id="KAK7513170.1"/>
    </source>
</evidence>
<sequence length="741" mass="84580">MSSCFPFFRSRDDDREPLLPQYNDDTALQRQLHQKLHSYQMFRALGKGYMPSNEQAVANLRTLLAADVLNPTNPDLSDSGRLLVKYTRQWLTDFMQLLQHKNTNDYIQDFIWFLTKSRVSVDVDHLAANASKAKSKADTAAAYKSLQTVGSLLLTNSDFRRFLSDINVVGREVFKDTAFTLSNVAEDVGKKLEPSEEEQQQLKEPGADIGPAPTKQDLQDEVADVSKAVGNGAAEITREASHSLVEHMSGEERETMVHRLKQAVLKLRRRDDYSESVSTLSLLVKRYAMVYSRAIEQTLETAQDGVHENAEMDRAIKNFWKFLSSFGDRKQWDELERKFKRVMEHSQNDPGFESLMVDIGNTLQKLLTDPDFLERIEEKFQELRARARGVGTDSSLRKDVDDLLGQMQSTLRAVLHDEDIAKLLRTTTKIVHILSPKHHYTNTDLLTDAINVFVPLLIQAVQYVPIPRLEVATPDMDLLLENLIIEPGKTVNHTSFLPYRLRVETYNDLEIRKARFRTTSSVTSLITVKLDGLTFRASELGYWLRLHSHPLLRFTDSGIASFALDDRGIDVHLDIEVGRDHLEKVLSLRAVRVHVHKLSYSLAKSKVSFFSWLLKPLIRPILRKTLETHLASAIADILHTANRELLFARERLRATRIADPQDWRTFIKAVVARLKPREDPDLDVRVGVDAPGKGVFKGRYAPGSVVKLWHEEAEQAAERVDEWEEGGWRNEVFDVHARQMA</sequence>
<dbReference type="EMBL" id="JBBPHU010000010">
    <property type="protein sequence ID" value="KAK7513170.1"/>
    <property type="molecule type" value="Genomic_DNA"/>
</dbReference>
<protein>
    <recommendedName>
        <fullName evidence="2">HAM1-like N-terminal domain-containing protein</fullName>
    </recommendedName>
</protein>
<dbReference type="Proteomes" id="UP001363622">
    <property type="component" value="Unassembled WGS sequence"/>
</dbReference>
<organism evidence="3 4">
    <name type="scientific">Phyllosticta citriasiana</name>
    <dbReference type="NCBI Taxonomy" id="595635"/>
    <lineage>
        <taxon>Eukaryota</taxon>
        <taxon>Fungi</taxon>
        <taxon>Dikarya</taxon>
        <taxon>Ascomycota</taxon>
        <taxon>Pezizomycotina</taxon>
        <taxon>Dothideomycetes</taxon>
        <taxon>Dothideomycetes incertae sedis</taxon>
        <taxon>Botryosphaeriales</taxon>
        <taxon>Phyllostictaceae</taxon>
        <taxon>Phyllosticta</taxon>
    </lineage>
</organism>
<dbReference type="PANTHER" id="PTHR31138">
    <property type="entry name" value="CHROMOSOME 19, WHOLE GENOME SHOTGUN SEQUENCE"/>
    <property type="match status" value="1"/>
</dbReference>
<feature type="domain" description="HAM1-like N-terminal" evidence="2">
    <location>
        <begin position="24"/>
        <end position="207"/>
    </location>
</feature>
<feature type="domain" description="HAM1-like N-terminal" evidence="2">
    <location>
        <begin position="225"/>
        <end position="576"/>
    </location>
</feature>
<keyword evidence="4" id="KW-1185">Reference proteome</keyword>